<dbReference type="Pfam" id="PF00589">
    <property type="entry name" value="Phage_integrase"/>
    <property type="match status" value="1"/>
</dbReference>
<evidence type="ECO:0000256" key="4">
    <source>
        <dbReference type="ARBA" id="ARBA00023172"/>
    </source>
</evidence>
<dbReference type="RefSeq" id="WP_112404385.1">
    <property type="nucleotide sequence ID" value="NZ_QLTR01000023.1"/>
</dbReference>
<dbReference type="PROSITE" id="PS51900">
    <property type="entry name" value="CB"/>
    <property type="match status" value="1"/>
</dbReference>
<dbReference type="InterPro" id="IPR011010">
    <property type="entry name" value="DNA_brk_join_enz"/>
</dbReference>
<dbReference type="InterPro" id="IPR038488">
    <property type="entry name" value="Integrase_DNA-bd_sf"/>
</dbReference>
<proteinExistence type="inferred from homology"/>
<dbReference type="InterPro" id="IPR044068">
    <property type="entry name" value="CB"/>
</dbReference>
<dbReference type="Pfam" id="PF13356">
    <property type="entry name" value="Arm-DNA-bind_3"/>
    <property type="match status" value="1"/>
</dbReference>
<dbReference type="InterPro" id="IPR002104">
    <property type="entry name" value="Integrase_catalytic"/>
</dbReference>
<dbReference type="InterPro" id="IPR053876">
    <property type="entry name" value="Phage_int_M"/>
</dbReference>
<dbReference type="SUPFAM" id="SSF56349">
    <property type="entry name" value="DNA breaking-rejoining enzymes"/>
    <property type="match status" value="1"/>
</dbReference>
<accession>A0A329EGQ3</accession>
<keyword evidence="3 5" id="KW-0238">DNA-binding</keyword>
<dbReference type="Gene3D" id="3.30.160.390">
    <property type="entry name" value="Integrase, DNA-binding domain"/>
    <property type="match status" value="1"/>
</dbReference>
<dbReference type="InterPro" id="IPR025166">
    <property type="entry name" value="Integrase_DNA_bind_dom"/>
</dbReference>
<keyword evidence="4" id="KW-0233">DNA recombination</keyword>
<evidence type="ECO:0000256" key="3">
    <source>
        <dbReference type="ARBA" id="ARBA00023125"/>
    </source>
</evidence>
<dbReference type="GO" id="GO:0006310">
    <property type="term" value="P:DNA recombination"/>
    <property type="evidence" value="ECO:0007669"/>
    <property type="project" value="UniProtKB-KW"/>
</dbReference>
<dbReference type="Gene3D" id="1.10.150.130">
    <property type="match status" value="1"/>
</dbReference>
<dbReference type="PANTHER" id="PTHR30629:SF6">
    <property type="entry name" value="PROPHAGE INTEGRASE INTA-RELATED"/>
    <property type="match status" value="1"/>
</dbReference>
<evidence type="ECO:0000313" key="9">
    <source>
        <dbReference type="Proteomes" id="UP000248729"/>
    </source>
</evidence>
<dbReference type="Proteomes" id="UP000248729">
    <property type="component" value="Unassembled WGS sequence"/>
</dbReference>
<dbReference type="EMBL" id="QLTR01000023">
    <property type="protein sequence ID" value="RAS60068.1"/>
    <property type="molecule type" value="Genomic_DNA"/>
</dbReference>
<dbReference type="GO" id="GO:0015074">
    <property type="term" value="P:DNA integration"/>
    <property type="evidence" value="ECO:0007669"/>
    <property type="project" value="UniProtKB-KW"/>
</dbReference>
<sequence>MAKVRQKLTAKEVINAKPKDKPYRLGDGGGLYLLIRPSGFKAWECRYVKPSTGKATFSGLGSYPDVSLADARLKATDIRKIVADNIDPQLLKAEQKAKTTSELNSTFKVVADLWIDTKRHRIKEKTIEGNWRKLELYAFPSIGDIPISKITAPMAIASLKPVEKTGQLETVKRTAQLMNEVMTYAVNAGLIHSNPLSGIKEVFRKPQVQHMLALKPHELPELVQTVARANMAVTTKCLIEWQLNTMTRPNEAAGARWSEIDIDNAVWTIPAERMKMNKEHQIPLTTQTLAILETVRPISGHREFVFPSIRDPKKPTDAESINKALSRIGFKGRTTAHGLRSLASTTLNEQGFNADVIEAALAHTDKNAIRKAYNRTSYFEQRRPLMKWWSEQIEQASYGSLSVTGLRQFKVV</sequence>
<dbReference type="NCBIfam" id="NF007246">
    <property type="entry name" value="PRK09692.1"/>
    <property type="match status" value="1"/>
</dbReference>
<evidence type="ECO:0000259" key="7">
    <source>
        <dbReference type="PROSITE" id="PS51900"/>
    </source>
</evidence>
<gene>
    <name evidence="8" type="ORF">DET48_12337</name>
</gene>
<comment type="caution">
    <text evidence="8">The sequence shown here is derived from an EMBL/GenBank/DDBJ whole genome shotgun (WGS) entry which is preliminary data.</text>
</comment>
<evidence type="ECO:0000256" key="2">
    <source>
        <dbReference type="ARBA" id="ARBA00022908"/>
    </source>
</evidence>
<dbReference type="GO" id="GO:0003677">
    <property type="term" value="F:DNA binding"/>
    <property type="evidence" value="ECO:0007669"/>
    <property type="project" value="UniProtKB-UniRule"/>
</dbReference>
<comment type="similarity">
    <text evidence="1">Belongs to the 'phage' integrase family.</text>
</comment>
<evidence type="ECO:0000313" key="8">
    <source>
        <dbReference type="EMBL" id="RAS60068.1"/>
    </source>
</evidence>
<dbReference type="PANTHER" id="PTHR30629">
    <property type="entry name" value="PROPHAGE INTEGRASE"/>
    <property type="match status" value="1"/>
</dbReference>
<dbReference type="CDD" id="cd00801">
    <property type="entry name" value="INT_P4_C"/>
    <property type="match status" value="1"/>
</dbReference>
<dbReference type="InterPro" id="IPR050808">
    <property type="entry name" value="Phage_Integrase"/>
</dbReference>
<dbReference type="InterPro" id="IPR010998">
    <property type="entry name" value="Integrase_recombinase_N"/>
</dbReference>
<protein>
    <submittedName>
        <fullName evidence="8">Integrase</fullName>
    </submittedName>
</protein>
<feature type="domain" description="Tyr recombinase" evidence="6">
    <location>
        <begin position="209"/>
        <end position="386"/>
    </location>
</feature>
<dbReference type="InterPro" id="IPR013762">
    <property type="entry name" value="Integrase-like_cat_sf"/>
</dbReference>
<dbReference type="PROSITE" id="PS51898">
    <property type="entry name" value="TYR_RECOMBINASE"/>
    <property type="match status" value="1"/>
</dbReference>
<dbReference type="Gene3D" id="1.10.443.10">
    <property type="entry name" value="Intergrase catalytic core"/>
    <property type="match status" value="1"/>
</dbReference>
<evidence type="ECO:0000256" key="5">
    <source>
        <dbReference type="PROSITE-ProRule" id="PRU01248"/>
    </source>
</evidence>
<feature type="domain" description="Core-binding (CB)" evidence="7">
    <location>
        <begin position="105"/>
        <end position="186"/>
    </location>
</feature>
<dbReference type="AlphaFoldDB" id="A0A329EGQ3"/>
<organism evidence="8 9">
    <name type="scientific">Vibrio diazotrophicus</name>
    <dbReference type="NCBI Taxonomy" id="685"/>
    <lineage>
        <taxon>Bacteria</taxon>
        <taxon>Pseudomonadati</taxon>
        <taxon>Pseudomonadota</taxon>
        <taxon>Gammaproteobacteria</taxon>
        <taxon>Vibrionales</taxon>
        <taxon>Vibrionaceae</taxon>
        <taxon>Vibrio</taxon>
    </lineage>
</organism>
<dbReference type="Pfam" id="PF22022">
    <property type="entry name" value="Phage_int_M"/>
    <property type="match status" value="1"/>
</dbReference>
<evidence type="ECO:0000259" key="6">
    <source>
        <dbReference type="PROSITE" id="PS51898"/>
    </source>
</evidence>
<evidence type="ECO:0000256" key="1">
    <source>
        <dbReference type="ARBA" id="ARBA00008857"/>
    </source>
</evidence>
<name>A0A329EGQ3_VIBDI</name>
<reference evidence="8 9" key="1">
    <citation type="submission" date="2018-06" db="EMBL/GenBank/DDBJ databases">
        <title>Freshwater and sediment microbial communities from various areas in North America, analyzing microbe dynamics in response to fracking.</title>
        <authorList>
            <person name="Lamendella R."/>
        </authorList>
    </citation>
    <scope>NUCLEOTIDE SEQUENCE [LARGE SCALE GENOMIC DNA]</scope>
    <source>
        <strain evidence="8 9">99A</strain>
    </source>
</reference>
<keyword evidence="2" id="KW-0229">DNA integration</keyword>